<proteinExistence type="inferred from homology"/>
<sequence>MLYDFTKRVLDIIGSIIGLILLSPLFLLIALAIKLSSPGPIFADIPLRVGKGGKLFKMYKFRSMVIGAHEMLQKDPELLKLYKQNSYKLDINIDPRVTKVGRFIRKTSIDELPQLINILKGEMGLVGPRAYYPFELDEQQQKYPNTKEFVKVILSAKPGLTGIWQVSGRSNINFDKRVEMDADYVNKRSILYDIYLILKTVPAVLLARGAV</sequence>
<evidence type="ECO:0000256" key="4">
    <source>
        <dbReference type="ARBA" id="ARBA00022679"/>
    </source>
</evidence>
<gene>
    <name evidence="10" type="ORF">US86_C0001G0097</name>
</gene>
<dbReference type="Proteomes" id="UP000034235">
    <property type="component" value="Unassembled WGS sequence"/>
</dbReference>
<evidence type="ECO:0000256" key="6">
    <source>
        <dbReference type="ARBA" id="ARBA00022989"/>
    </source>
</evidence>
<feature type="domain" description="Bacterial sugar transferase" evidence="9">
    <location>
        <begin position="7"/>
        <end position="205"/>
    </location>
</feature>
<evidence type="ECO:0000313" key="11">
    <source>
        <dbReference type="Proteomes" id="UP000034235"/>
    </source>
</evidence>
<evidence type="ECO:0000256" key="7">
    <source>
        <dbReference type="ARBA" id="ARBA00023136"/>
    </source>
</evidence>
<comment type="subcellular location">
    <subcellularLocation>
        <location evidence="1">Cell membrane</location>
    </subcellularLocation>
</comment>
<protein>
    <submittedName>
        <fullName evidence="10">Undecaprenyl-phosphate galactose phosphotransferase</fullName>
    </submittedName>
</protein>
<evidence type="ECO:0000256" key="2">
    <source>
        <dbReference type="ARBA" id="ARBA00006464"/>
    </source>
</evidence>
<evidence type="ECO:0000256" key="3">
    <source>
        <dbReference type="ARBA" id="ARBA00022475"/>
    </source>
</evidence>
<organism evidence="10 11">
    <name type="scientific">Candidatus Daviesbacteria bacterium GW2011_GWA2_38_24</name>
    <dbReference type="NCBI Taxonomy" id="1618422"/>
    <lineage>
        <taxon>Bacteria</taxon>
        <taxon>Candidatus Daviesiibacteriota</taxon>
    </lineage>
</organism>
<comment type="similarity">
    <text evidence="2">Belongs to the bacterial sugar transferase family.</text>
</comment>
<dbReference type="EMBL" id="LBUP01000001">
    <property type="protein sequence ID" value="KKQ67170.1"/>
    <property type="molecule type" value="Genomic_DNA"/>
</dbReference>
<dbReference type="AlphaFoldDB" id="A0A0G0JVR1"/>
<name>A0A0G0JVR1_9BACT</name>
<keyword evidence="5 8" id="KW-0812">Transmembrane</keyword>
<keyword evidence="6 8" id="KW-1133">Transmembrane helix</keyword>
<dbReference type="GO" id="GO:0016780">
    <property type="term" value="F:phosphotransferase activity, for other substituted phosphate groups"/>
    <property type="evidence" value="ECO:0007669"/>
    <property type="project" value="TreeGrafter"/>
</dbReference>
<evidence type="ECO:0000256" key="5">
    <source>
        <dbReference type="ARBA" id="ARBA00022692"/>
    </source>
</evidence>
<accession>A0A0G0JVR1</accession>
<feature type="transmembrane region" description="Helical" evidence="8">
    <location>
        <begin position="12"/>
        <end position="33"/>
    </location>
</feature>
<dbReference type="PANTHER" id="PTHR30576:SF4">
    <property type="entry name" value="UNDECAPRENYL-PHOSPHATE GALACTOSE PHOSPHOTRANSFERASE"/>
    <property type="match status" value="1"/>
</dbReference>
<keyword evidence="3" id="KW-1003">Cell membrane</keyword>
<keyword evidence="4 10" id="KW-0808">Transferase</keyword>
<evidence type="ECO:0000259" key="9">
    <source>
        <dbReference type="Pfam" id="PF02397"/>
    </source>
</evidence>
<evidence type="ECO:0000256" key="8">
    <source>
        <dbReference type="SAM" id="Phobius"/>
    </source>
</evidence>
<dbReference type="InterPro" id="IPR003362">
    <property type="entry name" value="Bact_transf"/>
</dbReference>
<dbReference type="PATRIC" id="fig|1618422.5.peg.100"/>
<reference evidence="10 11" key="1">
    <citation type="journal article" date="2015" name="Nature">
        <title>rRNA introns, odd ribosomes, and small enigmatic genomes across a large radiation of phyla.</title>
        <authorList>
            <person name="Brown C.T."/>
            <person name="Hug L.A."/>
            <person name="Thomas B.C."/>
            <person name="Sharon I."/>
            <person name="Castelle C.J."/>
            <person name="Singh A."/>
            <person name="Wilkins M.J."/>
            <person name="Williams K.H."/>
            <person name="Banfield J.F."/>
        </authorList>
    </citation>
    <scope>NUCLEOTIDE SEQUENCE [LARGE SCALE GENOMIC DNA]</scope>
</reference>
<evidence type="ECO:0000256" key="1">
    <source>
        <dbReference type="ARBA" id="ARBA00004236"/>
    </source>
</evidence>
<dbReference type="Pfam" id="PF02397">
    <property type="entry name" value="Bac_transf"/>
    <property type="match status" value="1"/>
</dbReference>
<evidence type="ECO:0000313" key="10">
    <source>
        <dbReference type="EMBL" id="KKQ67170.1"/>
    </source>
</evidence>
<comment type="caution">
    <text evidence="10">The sequence shown here is derived from an EMBL/GenBank/DDBJ whole genome shotgun (WGS) entry which is preliminary data.</text>
</comment>
<dbReference type="PANTHER" id="PTHR30576">
    <property type="entry name" value="COLANIC BIOSYNTHESIS UDP-GLUCOSE LIPID CARRIER TRANSFERASE"/>
    <property type="match status" value="1"/>
</dbReference>
<dbReference type="GO" id="GO:0005886">
    <property type="term" value="C:plasma membrane"/>
    <property type="evidence" value="ECO:0007669"/>
    <property type="project" value="UniProtKB-SubCell"/>
</dbReference>
<keyword evidence="7 8" id="KW-0472">Membrane</keyword>